<dbReference type="InterPro" id="IPR006657">
    <property type="entry name" value="MoPterin_dinucl-bd_dom"/>
</dbReference>
<dbReference type="AlphaFoldDB" id="A0AAW8FWI7"/>
<dbReference type="InterPro" id="IPR041953">
    <property type="entry name" value="YdeP_MopB"/>
</dbReference>
<dbReference type="Pfam" id="PF01568">
    <property type="entry name" value="Molydop_binding"/>
    <property type="match status" value="1"/>
</dbReference>
<evidence type="ECO:0000256" key="3">
    <source>
        <dbReference type="ARBA" id="ARBA00010312"/>
    </source>
</evidence>
<dbReference type="InterPro" id="IPR037951">
    <property type="entry name" value="MopB_CT_YdeP"/>
</dbReference>
<evidence type="ECO:0000256" key="10">
    <source>
        <dbReference type="SAM" id="MobiDB-lite"/>
    </source>
</evidence>
<dbReference type="Gene3D" id="3.40.50.740">
    <property type="match status" value="1"/>
</dbReference>
<keyword evidence="6" id="KW-0479">Metal-binding</keyword>
<dbReference type="GO" id="GO:0016020">
    <property type="term" value="C:membrane"/>
    <property type="evidence" value="ECO:0007669"/>
    <property type="project" value="TreeGrafter"/>
</dbReference>
<evidence type="ECO:0000259" key="12">
    <source>
        <dbReference type="Pfam" id="PF01568"/>
    </source>
</evidence>
<gene>
    <name evidence="13" type="ORF">QFZ22_009372</name>
</gene>
<dbReference type="GO" id="GO:0030151">
    <property type="term" value="F:molybdenum ion binding"/>
    <property type="evidence" value="ECO:0007669"/>
    <property type="project" value="InterPro"/>
</dbReference>
<evidence type="ECO:0000256" key="7">
    <source>
        <dbReference type="ARBA" id="ARBA00023002"/>
    </source>
</evidence>
<feature type="region of interest" description="Disordered" evidence="10">
    <location>
        <begin position="1"/>
        <end position="37"/>
    </location>
</feature>
<evidence type="ECO:0000313" key="14">
    <source>
        <dbReference type="Proteomes" id="UP001234216"/>
    </source>
</evidence>
<dbReference type="Pfam" id="PF00384">
    <property type="entry name" value="Molybdopterin"/>
    <property type="match status" value="1"/>
</dbReference>
<dbReference type="Proteomes" id="UP001234216">
    <property type="component" value="Unassembled WGS sequence"/>
</dbReference>
<sequence length="785" mass="86058">MARRLTHVPQAAGQTWQEKGEPMQNPPGEEPETTLSVTPPKKWAAGVPAVVHALEYSLEQTSPRKTGVDLLAMNQVGGIDCPGCAWADPAPGQRHRNEYCENGAKHINDEATNRRITADFFREHSVSDLAGRSDMWLNQQGRLTEPMIKRPGSDHYEPISWNDALGVLAGELTSLASPDEAVFYTSGRAGNEAAFVLQLFARAFGTNNLPDCSNMCHESSGFALSETLGTGKGTVSLDDLHHADLIFLVGQNPGSNHPRQLTALEEAKRNGARIVAVNPLPEAGLRRFKNPQKPRGVIGRGTQIADRFLHIKPGGDLALFQALNLLLLEAEDAGPGTVLDHAFIDAHTAGFEEFAQHARTVDWDDVRAATGLSREEIEKVHDEVLRSERVVVCWAMGITQHKHGVPTIREIVNFMMLRGNLGRAGTGVCPVRGHSNVQGDRTMGIWEQMPDSFLDALQKEFGFDPPRPHGLDSVNAIKAMREGRVKVFLALAGNFVRAAPDSEVTEEAMRSCRLTAHISTKLNRSHTVCGDTALILPTLGRTERDVQADGEQFVTVENSMSEVHTSQGRLEPASPLLLSEVAILCRLARRTLDGKPDIPWDRFEGDYGTIRDRISRIVPGFHDFNARVTRPGGFQLPNPVNEGVFNTSAGKALFTRNERVIPKAPEGHLLLQTLRSHDQWNTIPYTLDDRYRGIHGSRHVVLVNPADLRELGLAQGDHVDLVSIWTDGTERRAENFTVVPYPAAQGSAAAYYPETNVLVPLDSVADISNQPTSKGIVVRLEPTPA</sequence>
<dbReference type="PANTHER" id="PTHR43105">
    <property type="entry name" value="RESPIRATORY NITRATE REDUCTASE"/>
    <property type="match status" value="1"/>
</dbReference>
<keyword evidence="4" id="KW-0004">4Fe-4S</keyword>
<proteinExistence type="inferred from homology"/>
<comment type="caution">
    <text evidence="13">The sequence shown here is derived from an EMBL/GenBank/DDBJ whole genome shotgun (WGS) entry which is preliminary data.</text>
</comment>
<dbReference type="SUPFAM" id="SSF50692">
    <property type="entry name" value="ADC-like"/>
    <property type="match status" value="1"/>
</dbReference>
<dbReference type="EMBL" id="JAUSZV010000005">
    <property type="protein sequence ID" value="MDQ0913387.1"/>
    <property type="molecule type" value="Genomic_DNA"/>
</dbReference>
<evidence type="ECO:0000256" key="8">
    <source>
        <dbReference type="ARBA" id="ARBA00023004"/>
    </source>
</evidence>
<evidence type="ECO:0000256" key="5">
    <source>
        <dbReference type="ARBA" id="ARBA00022505"/>
    </source>
</evidence>
<organism evidence="13 14">
    <name type="scientific">Streptomyces canus</name>
    <dbReference type="NCBI Taxonomy" id="58343"/>
    <lineage>
        <taxon>Bacteria</taxon>
        <taxon>Bacillati</taxon>
        <taxon>Actinomycetota</taxon>
        <taxon>Actinomycetes</taxon>
        <taxon>Kitasatosporales</taxon>
        <taxon>Streptomycetaceae</taxon>
        <taxon>Streptomyces</taxon>
        <taxon>Streptomyces aurantiacus group</taxon>
    </lineage>
</organism>
<dbReference type="GO" id="GO:0008863">
    <property type="term" value="F:formate dehydrogenase (NAD+) activity"/>
    <property type="evidence" value="ECO:0007669"/>
    <property type="project" value="InterPro"/>
</dbReference>
<feature type="domain" description="Molybdopterin dinucleotide-binding" evidence="12">
    <location>
        <begin position="669"/>
        <end position="775"/>
    </location>
</feature>
<name>A0AAW8FWI7_9ACTN</name>
<keyword evidence="8" id="KW-0408">Iron</keyword>
<dbReference type="InterPro" id="IPR050123">
    <property type="entry name" value="Prok_molybdopt-oxidoreductase"/>
</dbReference>
<dbReference type="PIRSF" id="PIRSF000144">
    <property type="entry name" value="CbbBc"/>
    <property type="match status" value="1"/>
</dbReference>
<dbReference type="GO" id="GO:0043546">
    <property type="term" value="F:molybdopterin cofactor binding"/>
    <property type="evidence" value="ECO:0007669"/>
    <property type="project" value="InterPro"/>
</dbReference>
<dbReference type="PANTHER" id="PTHR43105:SF4">
    <property type="entry name" value="PROTEIN YDEP"/>
    <property type="match status" value="1"/>
</dbReference>
<dbReference type="InterPro" id="IPR009010">
    <property type="entry name" value="Asp_de-COase-like_dom_sf"/>
</dbReference>
<comment type="similarity">
    <text evidence="3">Belongs to the prokaryotic molybdopterin-containing oxidoreductase family.</text>
</comment>
<evidence type="ECO:0000313" key="13">
    <source>
        <dbReference type="EMBL" id="MDQ0913387.1"/>
    </source>
</evidence>
<dbReference type="GO" id="GO:0051539">
    <property type="term" value="F:4 iron, 4 sulfur cluster binding"/>
    <property type="evidence" value="ECO:0007669"/>
    <property type="project" value="UniProtKB-KW"/>
</dbReference>
<dbReference type="CDD" id="cd02787">
    <property type="entry name" value="MopB_CT_ydeP"/>
    <property type="match status" value="1"/>
</dbReference>
<accession>A0AAW8FWI7</accession>
<reference evidence="13" key="1">
    <citation type="submission" date="2023-07" db="EMBL/GenBank/DDBJ databases">
        <title>Comparative genomics of wheat-associated soil bacteria to identify genetic determinants of phenazine resistance.</title>
        <authorList>
            <person name="Mouncey N."/>
        </authorList>
    </citation>
    <scope>NUCLEOTIDE SEQUENCE</scope>
    <source>
        <strain evidence="13">V4I22</strain>
    </source>
</reference>
<evidence type="ECO:0000259" key="11">
    <source>
        <dbReference type="Pfam" id="PF00384"/>
    </source>
</evidence>
<keyword evidence="9" id="KW-0411">Iron-sulfur</keyword>
<dbReference type="Gene3D" id="3.40.228.10">
    <property type="entry name" value="Dimethylsulfoxide Reductase, domain 2"/>
    <property type="match status" value="1"/>
</dbReference>
<evidence type="ECO:0000256" key="9">
    <source>
        <dbReference type="ARBA" id="ARBA00023014"/>
    </source>
</evidence>
<dbReference type="InterPro" id="IPR006656">
    <property type="entry name" value="Mopterin_OxRdtase"/>
</dbReference>
<comment type="cofactor">
    <cofactor evidence="2">
        <name>[4Fe-4S] cluster</name>
        <dbReference type="ChEBI" id="CHEBI:49883"/>
    </cofactor>
</comment>
<keyword evidence="7" id="KW-0560">Oxidoreductase</keyword>
<dbReference type="CDD" id="cd02767">
    <property type="entry name" value="MopB_ydeP"/>
    <property type="match status" value="1"/>
</dbReference>
<dbReference type="NCBIfam" id="TIGR01701">
    <property type="entry name" value="Fdhalpha-like"/>
    <property type="match status" value="1"/>
</dbReference>
<comment type="cofactor">
    <cofactor evidence="1">
        <name>Mo-bis(molybdopterin guanine dinucleotide)</name>
        <dbReference type="ChEBI" id="CHEBI:60539"/>
    </cofactor>
</comment>
<protein>
    <submittedName>
        <fullName evidence="13">Molybdopterin-dependent oxidoreductase alpha subunit</fullName>
    </submittedName>
</protein>
<evidence type="ECO:0000256" key="6">
    <source>
        <dbReference type="ARBA" id="ARBA00022723"/>
    </source>
</evidence>
<feature type="domain" description="Molybdopterin oxidoreductase" evidence="11">
    <location>
        <begin position="142"/>
        <end position="514"/>
    </location>
</feature>
<keyword evidence="5" id="KW-0500">Molybdenum</keyword>
<evidence type="ECO:0000256" key="2">
    <source>
        <dbReference type="ARBA" id="ARBA00001966"/>
    </source>
</evidence>
<evidence type="ECO:0000256" key="1">
    <source>
        <dbReference type="ARBA" id="ARBA00001942"/>
    </source>
</evidence>
<dbReference type="SUPFAM" id="SSF53706">
    <property type="entry name" value="Formate dehydrogenase/DMSO reductase, domains 1-3"/>
    <property type="match status" value="1"/>
</dbReference>
<evidence type="ECO:0000256" key="4">
    <source>
        <dbReference type="ARBA" id="ARBA00022485"/>
    </source>
</evidence>
<dbReference type="InterPro" id="IPR010046">
    <property type="entry name" value="Mopterin_OxRdtse_a_bac"/>
</dbReference>